<evidence type="ECO:0000256" key="1">
    <source>
        <dbReference type="ARBA" id="ARBA00011073"/>
    </source>
</evidence>
<dbReference type="SMART" id="SM00089">
    <property type="entry name" value="PKD"/>
    <property type="match status" value="2"/>
</dbReference>
<evidence type="ECO:0000256" key="6">
    <source>
        <dbReference type="SAM" id="MobiDB-lite"/>
    </source>
</evidence>
<protein>
    <submittedName>
        <fullName evidence="8">S8 family serine peptidase</fullName>
    </submittedName>
</protein>
<feature type="active site" description="Charge relay system" evidence="5">
    <location>
        <position position="375"/>
    </location>
</feature>
<dbReference type="InterPro" id="IPR000601">
    <property type="entry name" value="PKD_dom"/>
</dbReference>
<dbReference type="InterPro" id="IPR022409">
    <property type="entry name" value="PKD/Chitinase_dom"/>
</dbReference>
<feature type="compositionally biased region" description="Polar residues" evidence="6">
    <location>
        <begin position="65"/>
        <end position="80"/>
    </location>
</feature>
<evidence type="ECO:0000259" key="7">
    <source>
        <dbReference type="PROSITE" id="PS50093"/>
    </source>
</evidence>
<comment type="similarity">
    <text evidence="1 5">Belongs to the peptidase S8 family.</text>
</comment>
<dbReference type="RefSeq" id="WP_262309239.1">
    <property type="nucleotide sequence ID" value="NZ_CP106679.1"/>
</dbReference>
<dbReference type="PROSITE" id="PS51892">
    <property type="entry name" value="SUBTILASE"/>
    <property type="match status" value="1"/>
</dbReference>
<dbReference type="EMBL" id="CP106679">
    <property type="protein sequence ID" value="UXP31800.1"/>
    <property type="molecule type" value="Genomic_DNA"/>
</dbReference>
<dbReference type="SUPFAM" id="SSF49299">
    <property type="entry name" value="PKD domain"/>
    <property type="match status" value="2"/>
</dbReference>
<accession>A0ABY6CU77</accession>
<keyword evidence="4 5" id="KW-0720">Serine protease</keyword>
<dbReference type="CDD" id="cd00146">
    <property type="entry name" value="PKD"/>
    <property type="match status" value="1"/>
</dbReference>
<keyword evidence="2 5" id="KW-0645">Protease</keyword>
<dbReference type="Pfam" id="PF00082">
    <property type="entry name" value="Peptidase_S8"/>
    <property type="match status" value="1"/>
</dbReference>
<dbReference type="InterPro" id="IPR013783">
    <property type="entry name" value="Ig-like_fold"/>
</dbReference>
<evidence type="ECO:0000256" key="2">
    <source>
        <dbReference type="ARBA" id="ARBA00022670"/>
    </source>
</evidence>
<dbReference type="Gene3D" id="2.60.40.10">
    <property type="entry name" value="Immunoglobulins"/>
    <property type="match status" value="2"/>
</dbReference>
<proteinExistence type="inferred from homology"/>
<feature type="active site" description="Charge relay system" evidence="5">
    <location>
        <position position="220"/>
    </location>
</feature>
<name>A0ABY6CU77_9BACT</name>
<gene>
    <name evidence="8" type="ORF">N6H18_15740</name>
</gene>
<dbReference type="PRINTS" id="PR00723">
    <property type="entry name" value="SUBTILISIN"/>
</dbReference>
<dbReference type="PROSITE" id="PS00137">
    <property type="entry name" value="SUBTILASE_HIS"/>
    <property type="match status" value="1"/>
</dbReference>
<reference evidence="8" key="1">
    <citation type="submission" date="2022-09" db="EMBL/GenBank/DDBJ databases">
        <title>Comparative genomics and taxonomic characterization of three novel marine species of genus Reichenbachiella exhibiting antioxidant and polysaccharide degradation activities.</title>
        <authorList>
            <person name="Muhammad N."/>
            <person name="Lee Y.-J."/>
            <person name="Ko J."/>
            <person name="Kim S.-G."/>
        </authorList>
    </citation>
    <scope>NUCLEOTIDE SEQUENCE</scope>
    <source>
        <strain evidence="8">BKB1-1</strain>
    </source>
</reference>
<dbReference type="Gene3D" id="3.40.50.200">
    <property type="entry name" value="Peptidase S8/S53 domain"/>
    <property type="match status" value="1"/>
</dbReference>
<dbReference type="SUPFAM" id="SSF52743">
    <property type="entry name" value="Subtilisin-like"/>
    <property type="match status" value="1"/>
</dbReference>
<sequence>MKKLKYISIILLWIGLQVTVAQGQESTLYLMMKDVPQSSTGRTVSNNITIESVRTHQAVSKVESMESTGQPNPQSRSLQQPKSKYLKGIYRLSVEESQADQLIQELQGYDNVQVVEREPEFQILVVPNDEQIAKQDYLAVIQAYDAWDVTRGDSTIVIGVSDTGFDMDHEDLVSKIYLNLDDPINGVDDDGNGYIDDYYGWDVADGDNDPTYRPSEQYSHGSNVAGMAAAATNNGKGIAGLAYRSKFLPVKLAKSSDGIFNNSYESIIYAADRGCDVINLSWGSDGSYSSIAQSIINYVVLEKDAVLVAAAGNTDAELDFYPASYDHVLSVAKSNNNDEKATKASWSYYVDIMAPGKDVFTTNINNNYTITEGSSFSSPLVAATAALVKSVFPKYNAIQIIEQIRMTADDVYDKGNNSNYYGMLGKGRLNVFRAVSEKNVAAMRSFDTEITTSFDGEVFGGDTVNVSLNFVNILRDLKGTKVTITCESELAHPINSELVLGNMYAFDTLRNINVKVVIKKDVPADTRISFRMSYHDNEGYDDFQYFHMTTAQDFHSISNGTIQQTISSKANLCYEEDQSSADRFGLKYKNAKIASSIGIAIGTQADRVSDNIINNLFTGERDQDFLASTNTRLYNREDVDEYARGIFTDSAALVVQGLLVEQEFMLWDDDDNNDFLIQEYRVTNVTDTDLAILKMGYYANLNVLQSVQNWVTWDATNEMGYTHTQTAGQLMVGVALLTEQDLIFHAIDLFDANGNLLDLASSVSDATKWSLMTTDKLSAGGAEGNDVAMMLTADLSTLAAHASEKVTFVTLFGYSSAELISNLEKARAKYQDFLENPALNWSQFACENAAVPLENSVDFYIYDDKSESNLIESGSDLSLVGFDSNTVLYYREYVDGYFSDLYAMFLQIFNPEVVMRADPTVYYLGDNPANKVQFIDESLTATKWSWDFSNGFYSKAKNPIVTFGNEGDYTVKLAIVTELGCEALGELFFQVKQRGAAPVFQTYRVCSGETVVISSASSGDLRFYNSTHATQPFFEGSEWETPALYESQTYYVSSTATENESVKIPVEVTVDPIMARFRYLPDTIDLSSSEMIWISDESTHAATRSWQLNGVSAGNNMTLTRVVSALTQMEILLTATSMDGCESKVSERVSFATSTQPGVNQNTIRRVCEKDLVWSQPRYGEYFAFYADEGLTRLVAKGKQAYLGPVLTDTSFYITNITDYHQSAAVELEIKVNSFDPTLTASPDQLILAESQYARFSASPDSEIASYQWYMDGQLIETTKTLNYTFFDAGNYAMELVAMSKLGCYDTLVMDYRVSSTVLSGTESNQMEVYPNPANSLLHIDVEYKAIQGLQVFSVLGQRYEISWVSWDDGMTAVSVSHLPSGVYFLEGRWNDEEFRRRFVKI</sequence>
<dbReference type="InterPro" id="IPR015500">
    <property type="entry name" value="Peptidase_S8_subtilisin-rel"/>
</dbReference>
<evidence type="ECO:0000313" key="9">
    <source>
        <dbReference type="Proteomes" id="UP001065174"/>
    </source>
</evidence>
<feature type="active site" description="Charge relay system" evidence="5">
    <location>
        <position position="162"/>
    </location>
</feature>
<dbReference type="PROSITE" id="PS50093">
    <property type="entry name" value="PKD"/>
    <property type="match status" value="1"/>
</dbReference>
<dbReference type="Pfam" id="PF18962">
    <property type="entry name" value="Por_Secre_tail"/>
    <property type="match status" value="1"/>
</dbReference>
<organism evidence="8 9">
    <name type="scientific">Reichenbachiella agarivorans</name>
    <dbReference type="NCBI Taxonomy" id="2979464"/>
    <lineage>
        <taxon>Bacteria</taxon>
        <taxon>Pseudomonadati</taxon>
        <taxon>Bacteroidota</taxon>
        <taxon>Cytophagia</taxon>
        <taxon>Cytophagales</taxon>
        <taxon>Reichenbachiellaceae</taxon>
        <taxon>Reichenbachiella</taxon>
    </lineage>
</organism>
<dbReference type="PANTHER" id="PTHR43399:SF4">
    <property type="entry name" value="CELL WALL-ASSOCIATED PROTEASE"/>
    <property type="match status" value="1"/>
</dbReference>
<dbReference type="InterPro" id="IPR026444">
    <property type="entry name" value="Secre_tail"/>
</dbReference>
<feature type="region of interest" description="Disordered" evidence="6">
    <location>
        <begin position="61"/>
        <end position="80"/>
    </location>
</feature>
<feature type="domain" description="PKD" evidence="7">
    <location>
        <begin position="944"/>
        <end position="980"/>
    </location>
</feature>
<dbReference type="InterPro" id="IPR036852">
    <property type="entry name" value="Peptidase_S8/S53_dom_sf"/>
</dbReference>
<evidence type="ECO:0000313" key="8">
    <source>
        <dbReference type="EMBL" id="UXP31800.1"/>
    </source>
</evidence>
<dbReference type="InterPro" id="IPR051048">
    <property type="entry name" value="Peptidase_S8/S53_subtilisin"/>
</dbReference>
<keyword evidence="9" id="KW-1185">Reference proteome</keyword>
<dbReference type="PANTHER" id="PTHR43399">
    <property type="entry name" value="SUBTILISIN-RELATED"/>
    <property type="match status" value="1"/>
</dbReference>
<dbReference type="Pfam" id="PF19081">
    <property type="entry name" value="Ig_7"/>
    <property type="match status" value="1"/>
</dbReference>
<dbReference type="InterPro" id="IPR000209">
    <property type="entry name" value="Peptidase_S8/S53_dom"/>
</dbReference>
<dbReference type="InterPro" id="IPR044023">
    <property type="entry name" value="Ig_7"/>
</dbReference>
<dbReference type="InterPro" id="IPR035986">
    <property type="entry name" value="PKD_dom_sf"/>
</dbReference>
<evidence type="ECO:0000256" key="4">
    <source>
        <dbReference type="ARBA" id="ARBA00022825"/>
    </source>
</evidence>
<evidence type="ECO:0000256" key="3">
    <source>
        <dbReference type="ARBA" id="ARBA00022801"/>
    </source>
</evidence>
<keyword evidence="3 5" id="KW-0378">Hydrolase</keyword>
<evidence type="ECO:0000256" key="5">
    <source>
        <dbReference type="PROSITE-ProRule" id="PRU01240"/>
    </source>
</evidence>
<dbReference type="NCBIfam" id="TIGR04183">
    <property type="entry name" value="Por_Secre_tail"/>
    <property type="match status" value="1"/>
</dbReference>
<dbReference type="Proteomes" id="UP001065174">
    <property type="component" value="Chromosome"/>
</dbReference>
<dbReference type="InterPro" id="IPR022398">
    <property type="entry name" value="Peptidase_S8_His-AS"/>
</dbReference>